<feature type="domain" description="UmuC" evidence="11">
    <location>
        <begin position="30"/>
        <end position="301"/>
    </location>
</feature>
<gene>
    <name evidence="12" type="ORF">E3P86_01558</name>
</gene>
<feature type="compositionally biased region" description="Low complexity" evidence="10">
    <location>
        <begin position="948"/>
        <end position="960"/>
    </location>
</feature>
<organism evidence="12 13">
    <name type="scientific">Wallemia ichthyophaga</name>
    <dbReference type="NCBI Taxonomy" id="245174"/>
    <lineage>
        <taxon>Eukaryota</taxon>
        <taxon>Fungi</taxon>
        <taxon>Dikarya</taxon>
        <taxon>Basidiomycota</taxon>
        <taxon>Wallemiomycotina</taxon>
        <taxon>Wallemiomycetes</taxon>
        <taxon>Wallemiales</taxon>
        <taxon>Wallemiaceae</taxon>
        <taxon>Wallemia</taxon>
    </lineage>
</organism>
<accession>A0A4T0J827</accession>
<dbReference type="GO" id="GO:0006281">
    <property type="term" value="P:DNA repair"/>
    <property type="evidence" value="ECO:0007669"/>
    <property type="project" value="UniProtKB-KW"/>
</dbReference>
<feature type="compositionally biased region" description="Low complexity" evidence="10">
    <location>
        <begin position="901"/>
        <end position="916"/>
    </location>
</feature>
<dbReference type="SUPFAM" id="SSF100879">
    <property type="entry name" value="Lesion bypass DNA polymerase (Y-family), little finger domain"/>
    <property type="match status" value="1"/>
</dbReference>
<dbReference type="GO" id="GO:0009314">
    <property type="term" value="P:response to radiation"/>
    <property type="evidence" value="ECO:0007669"/>
    <property type="project" value="TreeGrafter"/>
</dbReference>
<keyword evidence="3" id="KW-0479">Metal-binding</keyword>
<evidence type="ECO:0000256" key="6">
    <source>
        <dbReference type="ARBA" id="ARBA00022833"/>
    </source>
</evidence>
<dbReference type="InterPro" id="IPR043128">
    <property type="entry name" value="Rev_trsase/Diguanyl_cyclase"/>
</dbReference>
<dbReference type="Gene3D" id="3.40.1170.60">
    <property type="match status" value="1"/>
</dbReference>
<dbReference type="InterPro" id="IPR043502">
    <property type="entry name" value="DNA/RNA_pol_sf"/>
</dbReference>
<evidence type="ECO:0000256" key="2">
    <source>
        <dbReference type="ARBA" id="ARBA00022679"/>
    </source>
</evidence>
<feature type="compositionally biased region" description="Polar residues" evidence="10">
    <location>
        <begin position="658"/>
        <end position="668"/>
    </location>
</feature>
<evidence type="ECO:0000259" key="11">
    <source>
        <dbReference type="PROSITE" id="PS50173"/>
    </source>
</evidence>
<feature type="compositionally biased region" description="Polar residues" evidence="10">
    <location>
        <begin position="1146"/>
        <end position="1169"/>
    </location>
</feature>
<dbReference type="GO" id="GO:0070987">
    <property type="term" value="P:error-free translesion synthesis"/>
    <property type="evidence" value="ECO:0007669"/>
    <property type="project" value="UniProtKB-ARBA"/>
</dbReference>
<dbReference type="Gene3D" id="1.10.150.20">
    <property type="entry name" value="5' to 3' exonuclease, C-terminal subdomain"/>
    <property type="match status" value="1"/>
</dbReference>
<dbReference type="GO" id="GO:0042276">
    <property type="term" value="P:error-prone translesion synthesis"/>
    <property type="evidence" value="ECO:0007669"/>
    <property type="project" value="TreeGrafter"/>
</dbReference>
<dbReference type="SUPFAM" id="SSF56672">
    <property type="entry name" value="DNA/RNA polymerases"/>
    <property type="match status" value="1"/>
</dbReference>
<dbReference type="FunFam" id="3.40.1170.60:FF:000008">
    <property type="entry name" value="DNA polymerase eta subunit"/>
    <property type="match status" value="1"/>
</dbReference>
<dbReference type="GO" id="GO:0003887">
    <property type="term" value="F:DNA-directed DNA polymerase activity"/>
    <property type="evidence" value="ECO:0007669"/>
    <property type="project" value="TreeGrafter"/>
</dbReference>
<keyword evidence="8" id="KW-0539">Nucleus</keyword>
<feature type="compositionally biased region" description="Basic and acidic residues" evidence="10">
    <location>
        <begin position="690"/>
        <end position="699"/>
    </location>
</feature>
<dbReference type="InterPro" id="IPR001126">
    <property type="entry name" value="UmuC"/>
</dbReference>
<dbReference type="GO" id="GO:0003684">
    <property type="term" value="F:damaged DNA binding"/>
    <property type="evidence" value="ECO:0007669"/>
    <property type="project" value="InterPro"/>
</dbReference>
<evidence type="ECO:0000256" key="9">
    <source>
        <dbReference type="ARBA" id="ARBA00044975"/>
    </source>
</evidence>
<name>A0A4T0J827_WALIC</name>
<keyword evidence="7" id="KW-0234">DNA repair</keyword>
<keyword evidence="4" id="KW-0227">DNA damage</keyword>
<feature type="region of interest" description="Disordered" evidence="10">
    <location>
        <begin position="647"/>
        <end position="960"/>
    </location>
</feature>
<proteinExistence type="predicted"/>
<feature type="compositionally biased region" description="Polar residues" evidence="10">
    <location>
        <begin position="857"/>
        <end position="873"/>
    </location>
</feature>
<feature type="compositionally biased region" description="Low complexity" evidence="10">
    <location>
        <begin position="705"/>
        <end position="722"/>
    </location>
</feature>
<dbReference type="GO" id="GO:0005657">
    <property type="term" value="C:replication fork"/>
    <property type="evidence" value="ECO:0007669"/>
    <property type="project" value="UniProtKB-ARBA"/>
</dbReference>
<comment type="subcellular location">
    <subcellularLocation>
        <location evidence="1">Nucleus</location>
    </subcellularLocation>
</comment>
<dbReference type="Gene3D" id="3.30.70.270">
    <property type="match status" value="1"/>
</dbReference>
<dbReference type="FunFam" id="1.10.150.20:FF:000014">
    <property type="entry name" value="Polymerase (DNA directed), eta"/>
    <property type="match status" value="1"/>
</dbReference>
<feature type="compositionally biased region" description="Basic and acidic residues" evidence="10">
    <location>
        <begin position="1081"/>
        <end position="1094"/>
    </location>
</feature>
<evidence type="ECO:0000256" key="4">
    <source>
        <dbReference type="ARBA" id="ARBA00022763"/>
    </source>
</evidence>
<feature type="compositionally biased region" description="Polar residues" evidence="10">
    <location>
        <begin position="678"/>
        <end position="688"/>
    </location>
</feature>
<comment type="caution">
    <text evidence="12">The sequence shown here is derived from an EMBL/GenBank/DDBJ whole genome shotgun (WGS) entry which is preliminary data.</text>
</comment>
<feature type="compositionally biased region" description="Low complexity" evidence="10">
    <location>
        <begin position="1117"/>
        <end position="1131"/>
    </location>
</feature>
<dbReference type="InterPro" id="IPR052230">
    <property type="entry name" value="DNA_polymerase_eta"/>
</dbReference>
<dbReference type="Pfam" id="PF18439">
    <property type="entry name" value="zf_UBZ"/>
    <property type="match status" value="1"/>
</dbReference>
<dbReference type="GO" id="GO:0007064">
    <property type="term" value="P:mitotic sister chromatid cohesion"/>
    <property type="evidence" value="ECO:0007669"/>
    <property type="project" value="UniProtKB-ARBA"/>
</dbReference>
<feature type="compositionally biased region" description="Pro residues" evidence="10">
    <location>
        <begin position="931"/>
        <end position="947"/>
    </location>
</feature>
<evidence type="ECO:0000313" key="13">
    <source>
        <dbReference type="Proteomes" id="UP000310689"/>
    </source>
</evidence>
<dbReference type="Pfam" id="PF00817">
    <property type="entry name" value="IMS"/>
    <property type="match status" value="1"/>
</dbReference>
<dbReference type="AlphaFoldDB" id="A0A4T0J827"/>
<reference evidence="12 13" key="1">
    <citation type="submission" date="2019-03" db="EMBL/GenBank/DDBJ databases">
        <title>Sequencing 23 genomes of Wallemia ichthyophaga.</title>
        <authorList>
            <person name="Gostincar C."/>
        </authorList>
    </citation>
    <scope>NUCLEOTIDE SEQUENCE [LARGE SCALE GENOMIC DNA]</scope>
    <source>
        <strain evidence="12 13">EXF-6200</strain>
    </source>
</reference>
<dbReference type="Gene3D" id="3.30.1490.100">
    <property type="entry name" value="DNA polymerase, Y-family, little finger domain"/>
    <property type="match status" value="1"/>
</dbReference>
<dbReference type="GO" id="GO:0035861">
    <property type="term" value="C:site of double-strand break"/>
    <property type="evidence" value="ECO:0007669"/>
    <property type="project" value="TreeGrafter"/>
</dbReference>
<evidence type="ECO:0000313" key="12">
    <source>
        <dbReference type="EMBL" id="TIB38568.1"/>
    </source>
</evidence>
<feature type="region of interest" description="Disordered" evidence="10">
    <location>
        <begin position="489"/>
        <end position="536"/>
    </location>
</feature>
<keyword evidence="5" id="KW-0863">Zinc-finger</keyword>
<dbReference type="Pfam" id="PF11799">
    <property type="entry name" value="IMS_C"/>
    <property type="match status" value="1"/>
</dbReference>
<dbReference type="InterPro" id="IPR041298">
    <property type="entry name" value="UBZ3"/>
</dbReference>
<dbReference type="GO" id="GO:0008270">
    <property type="term" value="F:zinc ion binding"/>
    <property type="evidence" value="ECO:0007669"/>
    <property type="project" value="UniProtKB-KW"/>
</dbReference>
<dbReference type="EMBL" id="SPOI01000056">
    <property type="protein sequence ID" value="TIB38568.1"/>
    <property type="molecule type" value="Genomic_DNA"/>
</dbReference>
<evidence type="ECO:0000256" key="8">
    <source>
        <dbReference type="ARBA" id="ARBA00023242"/>
    </source>
</evidence>
<dbReference type="Proteomes" id="UP000310689">
    <property type="component" value="Unassembled WGS sequence"/>
</dbReference>
<keyword evidence="6" id="KW-0862">Zinc</keyword>
<evidence type="ECO:0000256" key="10">
    <source>
        <dbReference type="SAM" id="MobiDB-lite"/>
    </source>
</evidence>
<dbReference type="PROSITE" id="PS50173">
    <property type="entry name" value="UMUC"/>
    <property type="match status" value="1"/>
</dbReference>
<evidence type="ECO:0000256" key="5">
    <source>
        <dbReference type="ARBA" id="ARBA00022771"/>
    </source>
</evidence>
<evidence type="ECO:0000256" key="1">
    <source>
        <dbReference type="ARBA" id="ARBA00004123"/>
    </source>
</evidence>
<feature type="compositionally biased region" description="Low complexity" evidence="10">
    <location>
        <begin position="843"/>
        <end position="856"/>
    </location>
</feature>
<feature type="region of interest" description="Disordered" evidence="10">
    <location>
        <begin position="1028"/>
        <end position="1169"/>
    </location>
</feature>
<keyword evidence="2" id="KW-0808">Transferase</keyword>
<dbReference type="InterPro" id="IPR017961">
    <property type="entry name" value="DNA_pol_Y-fam_little_finger"/>
</dbReference>
<dbReference type="InterPro" id="IPR036775">
    <property type="entry name" value="DNA_pol_Y-fam_lit_finger_sf"/>
</dbReference>
<protein>
    <recommendedName>
        <fullName evidence="9">DNA polymerase eta</fullName>
    </recommendedName>
</protein>
<sequence>MSYRNILTNCPSDARNPLRVICHADLDAGFFPPSSHSHFLTLSQFERKRLNLPIDAPIVVQQWNGLIAISYPARNAGVSRHENIFEAKKKCPNLIPVHVATYKEGVEEPGYWDDPPTQATHKVSLDPYRREGSKVLKFMHDYFPNSEIEKASIDEQYIDLTEMVRGKIIERYPFIAHLPPDKTLDDALPYPPIISFAGLGNLVSTREEEDDDKREHCYTDTDTQSSWSDVALQIGAEAVSGMRRAMYEQLSYTCSAGISHNKILAKICSAWKKPDAQTILRQTAVNNFLAPMRFQKIRSLGGKFGETLAAHYDAASVSDLLTVPLSEMQRHFGEESIWIYNTIRGINSDQVTQRVMTKSMLASKSFRPTVKTVGEIRHWFKILSSELSQRLKEMRGEQDKRTMWPKSIVLSINQLYQPSRSHQSPFPYNAAFGPELIQKHAEKLLREFVASEMKDIPNEHRLGYEVNKLALSFSGLAAVEAGQRGIAGFLGSNSGNSGESGERRDKVVKHKEAKRQRTDSTAAAPSQKKKKKDQPKTGLTAFLASGSASANATASATTKKQGKETTTEIITISSSEEENDTDVCSKCKIPVKSTDKGQHSDLHFAFSERIWQMNNCKLIINLILTPSCTTSMRIALKDGLRKLFKRDASGKDARKPRQSQPSNNNSVESFKEHPLGQPTLTDSSSSPKMSVKDFKRRSSSELLGRQTPTQTTSHSQPSRQSPAPVPAFKTHRKPPPKQQNLSAWHTSDEDDDDDDRGDMTNFRDRIRQSRSTIRHAATTIPDDTSDDSDDTLPLSQLRSKSQVSLATSIASKPNKSTPSLKLQGSSHQLSYRKPPPPSRKHTSTLSSTLSPASLSPNYQRQSHASYSPQSRQTPSNGLRPPPPPSPSVSMHSAPGGSLFNPFMPSASPMQMSQIPPSSFPFPPMGQTGQAPIPPPNMNMAIPTPPPSAQSSTSGDLNQHAAQAAQMHFQAMMNARQSFQAYVAQHAAFLAGQQWDEEHSQAGGSEAGGYSVHDEDYYLSGGGGDIGGGMKSMKSAPSHGKNKAKSDYGGVSPSPSSADSRKSATANHLQIQQAHARAQMRYSDRPRKTPSRDSLRMGATSPASYANHSHHSQSTHTLRPPSRDSLLSPSRDNVGPPPPPTIRHYRGQSSSSSIPKNPTKLRSQSTLSMR</sequence>
<dbReference type="PANTHER" id="PTHR45873:SF1">
    <property type="entry name" value="DNA POLYMERASE ETA"/>
    <property type="match status" value="1"/>
</dbReference>
<dbReference type="PANTHER" id="PTHR45873">
    <property type="entry name" value="DNA POLYMERASE ETA"/>
    <property type="match status" value="1"/>
</dbReference>
<evidence type="ECO:0000256" key="3">
    <source>
        <dbReference type="ARBA" id="ARBA00022723"/>
    </source>
</evidence>
<dbReference type="GO" id="GO:0005634">
    <property type="term" value="C:nucleus"/>
    <property type="evidence" value="ECO:0007669"/>
    <property type="project" value="UniProtKB-SubCell"/>
</dbReference>
<feature type="compositionally biased region" description="Polar residues" evidence="10">
    <location>
        <begin position="796"/>
        <end position="829"/>
    </location>
</feature>
<dbReference type="Pfam" id="PF21704">
    <property type="entry name" value="POLH-Rev1_HhH"/>
    <property type="match status" value="1"/>
</dbReference>
<evidence type="ECO:0000256" key="7">
    <source>
        <dbReference type="ARBA" id="ARBA00023204"/>
    </source>
</evidence>
<feature type="compositionally biased region" description="Basic and acidic residues" evidence="10">
    <location>
        <begin position="757"/>
        <end position="767"/>
    </location>
</feature>